<keyword evidence="5" id="KW-0630">Potassium</keyword>
<dbReference type="Pfam" id="PF23256">
    <property type="entry name" value="CHX17_2nd"/>
    <property type="match status" value="1"/>
</dbReference>
<keyword evidence="3" id="KW-0633">Potassium transport</keyword>
<feature type="transmembrane region" description="Helical" evidence="10">
    <location>
        <begin position="108"/>
        <end position="129"/>
    </location>
</feature>
<dbReference type="GO" id="GO:0012505">
    <property type="term" value="C:endomembrane system"/>
    <property type="evidence" value="ECO:0007669"/>
    <property type="project" value="TreeGrafter"/>
</dbReference>
<protein>
    <submittedName>
        <fullName evidence="14">Putative K+/H+-antiporter</fullName>
    </submittedName>
</protein>
<evidence type="ECO:0000256" key="7">
    <source>
        <dbReference type="ARBA" id="ARBA00023065"/>
    </source>
</evidence>
<dbReference type="InterPro" id="IPR038770">
    <property type="entry name" value="Na+/solute_symporter_sf"/>
</dbReference>
<dbReference type="GO" id="GO:0015297">
    <property type="term" value="F:antiporter activity"/>
    <property type="evidence" value="ECO:0007669"/>
    <property type="project" value="InterPro"/>
</dbReference>
<feature type="transmembrane region" description="Helical" evidence="10">
    <location>
        <begin position="175"/>
        <end position="197"/>
    </location>
</feature>
<evidence type="ECO:0000259" key="13">
    <source>
        <dbReference type="Pfam" id="PF23259"/>
    </source>
</evidence>
<evidence type="ECO:0000256" key="3">
    <source>
        <dbReference type="ARBA" id="ARBA00022538"/>
    </source>
</evidence>
<feature type="domain" description="Cation/H(+) antiporter C-terminal" evidence="13">
    <location>
        <begin position="635"/>
        <end position="779"/>
    </location>
</feature>
<keyword evidence="8 10" id="KW-0472">Membrane</keyword>
<keyword evidence="2" id="KW-0813">Transport</keyword>
<dbReference type="InterPro" id="IPR057291">
    <property type="entry name" value="CHX17_2nd"/>
</dbReference>
<keyword evidence="6 10" id="KW-1133">Transmembrane helix</keyword>
<dbReference type="STRING" id="429701.A0A2G9HQH6"/>
<name>A0A2G9HQH6_9LAMI</name>
<dbReference type="GO" id="GO:1902600">
    <property type="term" value="P:proton transmembrane transport"/>
    <property type="evidence" value="ECO:0007669"/>
    <property type="project" value="InterPro"/>
</dbReference>
<dbReference type="InterPro" id="IPR050794">
    <property type="entry name" value="CPA2_transporter"/>
</dbReference>
<dbReference type="Pfam" id="PF23259">
    <property type="entry name" value="CHX17_C"/>
    <property type="match status" value="1"/>
</dbReference>
<feature type="transmembrane region" description="Helical" evidence="10">
    <location>
        <begin position="141"/>
        <end position="163"/>
    </location>
</feature>
<evidence type="ECO:0000256" key="5">
    <source>
        <dbReference type="ARBA" id="ARBA00022958"/>
    </source>
</evidence>
<evidence type="ECO:0000256" key="9">
    <source>
        <dbReference type="ARBA" id="ARBA00038341"/>
    </source>
</evidence>
<evidence type="ECO:0000256" key="10">
    <source>
        <dbReference type="SAM" id="Phobius"/>
    </source>
</evidence>
<dbReference type="OrthoDB" id="2687058at2759"/>
<dbReference type="GO" id="GO:0006885">
    <property type="term" value="P:regulation of pH"/>
    <property type="evidence" value="ECO:0007669"/>
    <property type="project" value="TreeGrafter"/>
</dbReference>
<keyword evidence="7" id="KW-0406">Ion transport</keyword>
<reference evidence="15" key="1">
    <citation type="journal article" date="2018" name="Gigascience">
        <title>Genome assembly of the Pink Ipe (Handroanthus impetiginosus, Bignoniaceae), a highly valued, ecologically keystone Neotropical timber forest tree.</title>
        <authorList>
            <person name="Silva-Junior O.B."/>
            <person name="Grattapaglia D."/>
            <person name="Novaes E."/>
            <person name="Collevatti R.G."/>
        </authorList>
    </citation>
    <scope>NUCLEOTIDE SEQUENCE [LARGE SCALE GENOMIC DNA]</scope>
    <source>
        <strain evidence="15">cv. UFG-1</strain>
    </source>
</reference>
<evidence type="ECO:0000256" key="2">
    <source>
        <dbReference type="ARBA" id="ARBA00022448"/>
    </source>
</evidence>
<feature type="transmembrane region" description="Helical" evidence="10">
    <location>
        <begin position="245"/>
        <end position="268"/>
    </location>
</feature>
<evidence type="ECO:0000256" key="1">
    <source>
        <dbReference type="ARBA" id="ARBA00004141"/>
    </source>
</evidence>
<feature type="domain" description="Cation/H(+) antiporter central" evidence="12">
    <location>
        <begin position="499"/>
        <end position="625"/>
    </location>
</feature>
<dbReference type="Gene3D" id="1.20.1530.20">
    <property type="match status" value="1"/>
</dbReference>
<dbReference type="Proteomes" id="UP000231279">
    <property type="component" value="Unassembled WGS sequence"/>
</dbReference>
<feature type="transmembrane region" description="Helical" evidence="10">
    <location>
        <begin position="280"/>
        <end position="300"/>
    </location>
</feature>
<feature type="transmembrane region" description="Helical" evidence="10">
    <location>
        <begin position="351"/>
        <end position="369"/>
    </location>
</feature>
<feature type="domain" description="Cation/H+ exchanger transmembrane" evidence="11">
    <location>
        <begin position="60"/>
        <end position="437"/>
    </location>
</feature>
<dbReference type="PANTHER" id="PTHR32468:SF23">
    <property type="entry name" value="CATION_H(+) ANTIPORTER 14"/>
    <property type="match status" value="1"/>
</dbReference>
<feature type="transmembrane region" description="Helical" evidence="10">
    <location>
        <begin position="75"/>
        <end position="96"/>
    </location>
</feature>
<comment type="similarity">
    <text evidence="9">Belongs to the monovalent cation:proton antiporter 2 (CPA2) transporter (TC 2.A.37) family. CHX (TC 2.A.37.4) subfamily.</text>
</comment>
<proteinExistence type="inferred from homology"/>
<evidence type="ECO:0000256" key="4">
    <source>
        <dbReference type="ARBA" id="ARBA00022692"/>
    </source>
</evidence>
<feature type="transmembrane region" description="Helical" evidence="10">
    <location>
        <begin position="421"/>
        <end position="440"/>
    </location>
</feature>
<evidence type="ECO:0000313" key="15">
    <source>
        <dbReference type="Proteomes" id="UP000231279"/>
    </source>
</evidence>
<sequence length="816" mass="89830">MSSVEVSSSKGYVQGPYEEDTLVCQFVHKTNAQGCAWFGGNTFAFTLPVLLLQFVTIFAVTSIIWFLLKPLKQGLISAQLIGGIVMGRSCLGQIHAYKEKLFPPGGRLILETVADLGFMFYLFILGVHSDMSLVKRVDRKVIVIGVTSFLAPLTIGLSAVFIICQLIELDISVKQSLPFVVSLNALSPFPVITSLLADLHILNSEMGRIATLSSLVVDISNYIVACVFGSIVICLRSQHLTSIWSLLWAAIFFTIIVFGLRPIIISVAERVPEGQQIKEIQFLTIILIVLSCGLVSEIFGQPPGLGPFLLGVVTPDGPPLGSSFVNKFDTIVIGLLVPAKFVISGLNMEFLSIRGVSGAIIGLVIFICYTAKFTGTLIPALRYKIRLRDAVVLALIMCCKGAIEAALYITLQEDGIISSEAYALLLISMLLVTGIARTLIWHLYDPSARYLGHTKNSFLINHPNDELRMLICIHNEDNVPALINLLAASTPTRSMPIAIFVLTLMELKGRAASVLDSNTRLKGKLTSSKSWSKQAVNAFNLFAQRNQGSVVVRHFTSIAPYSSMHDDIGTIAVDQNTNIVIVPFHKQWAFDGRVAADSPSLRMVNRNLIRKSPCSVGVLVDRGLIATNRGQSIFEVTLLFIGGVDDCEALAYCTRFIENTKIRLTFVWIRPWDHMKYNEEMEMRMDMELVNQFREKTIGNERISYKEELVNDAIGTTRVIRSINESGCELCIVGRHHEPSSPLVSGLNEWNECPELGLLGDMLATSDFQFSVLVVQQQTPGAAGFADSRRVQPIGSGYSSCTSFEDCESTRSYQEC</sequence>
<comment type="caution">
    <text evidence="14">The sequence shown here is derived from an EMBL/GenBank/DDBJ whole genome shotgun (WGS) entry which is preliminary data.</text>
</comment>
<comment type="subcellular location">
    <subcellularLocation>
        <location evidence="1">Membrane</location>
        <topology evidence="1">Multi-pass membrane protein</topology>
    </subcellularLocation>
</comment>
<feature type="transmembrane region" description="Helical" evidence="10">
    <location>
        <begin position="390"/>
        <end position="409"/>
    </location>
</feature>
<feature type="transmembrane region" description="Helical" evidence="10">
    <location>
        <begin position="209"/>
        <end position="233"/>
    </location>
</feature>
<dbReference type="PANTHER" id="PTHR32468">
    <property type="entry name" value="CATION/H + ANTIPORTER"/>
    <property type="match status" value="1"/>
</dbReference>
<organism evidence="14 15">
    <name type="scientific">Handroanthus impetiginosus</name>
    <dbReference type="NCBI Taxonomy" id="429701"/>
    <lineage>
        <taxon>Eukaryota</taxon>
        <taxon>Viridiplantae</taxon>
        <taxon>Streptophyta</taxon>
        <taxon>Embryophyta</taxon>
        <taxon>Tracheophyta</taxon>
        <taxon>Spermatophyta</taxon>
        <taxon>Magnoliopsida</taxon>
        <taxon>eudicotyledons</taxon>
        <taxon>Gunneridae</taxon>
        <taxon>Pentapetalae</taxon>
        <taxon>asterids</taxon>
        <taxon>lamiids</taxon>
        <taxon>Lamiales</taxon>
        <taxon>Bignoniaceae</taxon>
        <taxon>Crescentiina</taxon>
        <taxon>Tabebuia alliance</taxon>
        <taxon>Handroanthus</taxon>
    </lineage>
</organism>
<evidence type="ECO:0000259" key="11">
    <source>
        <dbReference type="Pfam" id="PF00999"/>
    </source>
</evidence>
<evidence type="ECO:0000256" key="8">
    <source>
        <dbReference type="ARBA" id="ARBA00023136"/>
    </source>
</evidence>
<evidence type="ECO:0000259" key="12">
    <source>
        <dbReference type="Pfam" id="PF23256"/>
    </source>
</evidence>
<dbReference type="InterPro" id="IPR057290">
    <property type="entry name" value="CHX17_C"/>
</dbReference>
<dbReference type="GO" id="GO:0016020">
    <property type="term" value="C:membrane"/>
    <property type="evidence" value="ECO:0007669"/>
    <property type="project" value="UniProtKB-SubCell"/>
</dbReference>
<keyword evidence="15" id="KW-1185">Reference proteome</keyword>
<feature type="transmembrane region" description="Helical" evidence="10">
    <location>
        <begin position="47"/>
        <end position="68"/>
    </location>
</feature>
<dbReference type="EMBL" id="NKXS01001254">
    <property type="protein sequence ID" value="PIN19540.1"/>
    <property type="molecule type" value="Genomic_DNA"/>
</dbReference>
<evidence type="ECO:0000256" key="6">
    <source>
        <dbReference type="ARBA" id="ARBA00022989"/>
    </source>
</evidence>
<dbReference type="Pfam" id="PF00999">
    <property type="entry name" value="Na_H_Exchanger"/>
    <property type="match status" value="1"/>
</dbReference>
<dbReference type="InterPro" id="IPR006153">
    <property type="entry name" value="Cation/H_exchanger_TM"/>
</dbReference>
<dbReference type="AlphaFoldDB" id="A0A2G9HQH6"/>
<evidence type="ECO:0000313" key="14">
    <source>
        <dbReference type="EMBL" id="PIN19540.1"/>
    </source>
</evidence>
<dbReference type="GO" id="GO:0006813">
    <property type="term" value="P:potassium ion transport"/>
    <property type="evidence" value="ECO:0007669"/>
    <property type="project" value="UniProtKB-KW"/>
</dbReference>
<accession>A0A2G9HQH6</accession>
<keyword evidence="4 10" id="KW-0812">Transmembrane</keyword>
<gene>
    <name evidence="14" type="ORF">CDL12_07771</name>
</gene>